<evidence type="ECO:0000256" key="2">
    <source>
        <dbReference type="ARBA" id="ARBA00022448"/>
    </source>
</evidence>
<evidence type="ECO:0000256" key="1">
    <source>
        <dbReference type="ARBA" id="ARBA00005695"/>
    </source>
</evidence>
<reference evidence="5 6" key="1">
    <citation type="submission" date="2020-04" db="EMBL/GenBank/DDBJ databases">
        <title>Bacillus sp. UniB3 isolated from commercial digestive syrup.</title>
        <authorList>
            <person name="Thorat V."/>
            <person name="Kirdat K."/>
            <person name="Tiwarekar B."/>
            <person name="Yadav A."/>
        </authorList>
    </citation>
    <scope>NUCLEOTIDE SEQUENCE [LARGE SCALE GENOMIC DNA]</scope>
    <source>
        <strain evidence="5 6">UniB3</strain>
    </source>
</reference>
<keyword evidence="3" id="KW-0732">Signal</keyword>
<evidence type="ECO:0000313" key="5">
    <source>
        <dbReference type="EMBL" id="NMO79471.1"/>
    </source>
</evidence>
<dbReference type="InterPro" id="IPR039424">
    <property type="entry name" value="SBP_5"/>
</dbReference>
<dbReference type="InterPro" id="IPR000914">
    <property type="entry name" value="SBP_5_dom"/>
</dbReference>
<comment type="caution">
    <text evidence="5">The sequence shown here is derived from an EMBL/GenBank/DDBJ whole genome shotgun (WGS) entry which is preliminary data.</text>
</comment>
<protein>
    <recommendedName>
        <fullName evidence="4">Solute-binding protein family 5 domain-containing protein</fullName>
    </recommendedName>
</protein>
<organism evidence="5 6">
    <name type="scientific">Niallia alba</name>
    <dbReference type="NCBI Taxonomy" id="2729105"/>
    <lineage>
        <taxon>Bacteria</taxon>
        <taxon>Bacillati</taxon>
        <taxon>Bacillota</taxon>
        <taxon>Bacilli</taxon>
        <taxon>Bacillales</taxon>
        <taxon>Bacillaceae</taxon>
        <taxon>Niallia</taxon>
    </lineage>
</organism>
<evidence type="ECO:0000313" key="6">
    <source>
        <dbReference type="Proteomes" id="UP000588491"/>
    </source>
</evidence>
<dbReference type="Gene3D" id="3.40.190.10">
    <property type="entry name" value="Periplasmic binding protein-like II"/>
    <property type="match status" value="1"/>
</dbReference>
<name>A0A7Y0PPI4_9BACI</name>
<keyword evidence="6" id="KW-1185">Reference proteome</keyword>
<dbReference type="PANTHER" id="PTHR30290">
    <property type="entry name" value="PERIPLASMIC BINDING COMPONENT OF ABC TRANSPORTER"/>
    <property type="match status" value="1"/>
</dbReference>
<evidence type="ECO:0000259" key="4">
    <source>
        <dbReference type="Pfam" id="PF00496"/>
    </source>
</evidence>
<dbReference type="Pfam" id="PF00496">
    <property type="entry name" value="SBP_bac_5"/>
    <property type="match status" value="1"/>
</dbReference>
<comment type="similarity">
    <text evidence="1">Belongs to the bacterial solute-binding protein 5 family.</text>
</comment>
<sequence>MIISVLFLLISVGCSKSSSSGGTSSEDSYGGSLNIAISVQPPTLDAHLTTSSDAIEIMRNIYETLVTQNKDQQAVPMLAESIETSEDGLTYTFKLREGITFHNGKEMTSEDVVVSMNRWLEQSSRAKLLLSGGKFETADEYTVTLKLAEAVTDVLPESVT</sequence>
<proteinExistence type="inferred from homology"/>
<dbReference type="PANTHER" id="PTHR30290:SF9">
    <property type="entry name" value="OLIGOPEPTIDE-BINDING PROTEIN APPA"/>
    <property type="match status" value="1"/>
</dbReference>
<keyword evidence="2" id="KW-0813">Transport</keyword>
<dbReference type="SUPFAM" id="SSF53850">
    <property type="entry name" value="Periplasmic binding protein-like II"/>
    <property type="match status" value="1"/>
</dbReference>
<dbReference type="AlphaFoldDB" id="A0A7Y0PPI4"/>
<dbReference type="Proteomes" id="UP000588491">
    <property type="component" value="Unassembled WGS sequence"/>
</dbReference>
<gene>
    <name evidence="5" type="ORF">HHU08_21275</name>
</gene>
<evidence type="ECO:0000256" key="3">
    <source>
        <dbReference type="ARBA" id="ARBA00022729"/>
    </source>
</evidence>
<dbReference type="EMBL" id="JABBPK010000001">
    <property type="protein sequence ID" value="NMO79471.1"/>
    <property type="molecule type" value="Genomic_DNA"/>
</dbReference>
<accession>A0A7Y0PPI4</accession>
<feature type="domain" description="Solute-binding protein family 5" evidence="4">
    <location>
        <begin position="74"/>
        <end position="155"/>
    </location>
</feature>
<dbReference type="GO" id="GO:0015833">
    <property type="term" value="P:peptide transport"/>
    <property type="evidence" value="ECO:0007669"/>
    <property type="project" value="TreeGrafter"/>
</dbReference>
<dbReference type="GO" id="GO:1904680">
    <property type="term" value="F:peptide transmembrane transporter activity"/>
    <property type="evidence" value="ECO:0007669"/>
    <property type="project" value="TreeGrafter"/>
</dbReference>